<dbReference type="PROSITE" id="PS51891">
    <property type="entry name" value="CENP_V_GFA"/>
    <property type="match status" value="1"/>
</dbReference>
<evidence type="ECO:0000256" key="4">
    <source>
        <dbReference type="ARBA" id="ARBA00023239"/>
    </source>
</evidence>
<gene>
    <name evidence="6" type="ORF">RM543_08575</name>
</gene>
<dbReference type="Proteomes" id="UP001265259">
    <property type="component" value="Unassembled WGS sequence"/>
</dbReference>
<evidence type="ECO:0000256" key="2">
    <source>
        <dbReference type="ARBA" id="ARBA00022723"/>
    </source>
</evidence>
<evidence type="ECO:0000313" key="7">
    <source>
        <dbReference type="Proteomes" id="UP001265259"/>
    </source>
</evidence>
<sequence>MPMTLEGSCRCGAVHFTVQSHTPVPYQLCYCSICRKTGGGGGSAINLGGIAKTLTVSGEAAIGRFSAEIERGGICKTSSGERSFCTGCGAALWVYDPDWPDLIHPFASAIDTDLPAAPERVHILLADKASWAQVPDGPAEVHFEGYPDESLEDWHKARGLWVA</sequence>
<evidence type="ECO:0000256" key="3">
    <source>
        <dbReference type="ARBA" id="ARBA00022833"/>
    </source>
</evidence>
<evidence type="ECO:0000313" key="6">
    <source>
        <dbReference type="EMBL" id="MDT0682739.1"/>
    </source>
</evidence>
<name>A0ABU3DGP8_9RHOB</name>
<proteinExistence type="inferred from homology"/>
<keyword evidence="4" id="KW-0456">Lyase</keyword>
<dbReference type="PANTHER" id="PTHR33337">
    <property type="entry name" value="GFA DOMAIN-CONTAINING PROTEIN"/>
    <property type="match status" value="1"/>
</dbReference>
<accession>A0ABU3DGP8</accession>
<organism evidence="6 7">
    <name type="scientific">Tropicimonas omnivorans</name>
    <dbReference type="NCBI Taxonomy" id="3075590"/>
    <lineage>
        <taxon>Bacteria</taxon>
        <taxon>Pseudomonadati</taxon>
        <taxon>Pseudomonadota</taxon>
        <taxon>Alphaproteobacteria</taxon>
        <taxon>Rhodobacterales</taxon>
        <taxon>Roseobacteraceae</taxon>
        <taxon>Tropicimonas</taxon>
    </lineage>
</organism>
<keyword evidence="3" id="KW-0862">Zinc</keyword>
<dbReference type="InterPro" id="IPR006913">
    <property type="entry name" value="CENP-V/GFA"/>
</dbReference>
<keyword evidence="2" id="KW-0479">Metal-binding</keyword>
<comment type="caution">
    <text evidence="6">The sequence shown here is derived from an EMBL/GenBank/DDBJ whole genome shotgun (WGS) entry which is preliminary data.</text>
</comment>
<evidence type="ECO:0000259" key="5">
    <source>
        <dbReference type="PROSITE" id="PS51891"/>
    </source>
</evidence>
<reference evidence="6 7" key="1">
    <citation type="submission" date="2023-09" db="EMBL/GenBank/DDBJ databases">
        <authorList>
            <person name="Rey-Velasco X."/>
        </authorList>
    </citation>
    <scope>NUCLEOTIDE SEQUENCE [LARGE SCALE GENOMIC DNA]</scope>
    <source>
        <strain evidence="6 7">F158</strain>
    </source>
</reference>
<keyword evidence="7" id="KW-1185">Reference proteome</keyword>
<protein>
    <submittedName>
        <fullName evidence="6">GFA family protein</fullName>
    </submittedName>
</protein>
<dbReference type="RefSeq" id="WP_311690580.1">
    <property type="nucleotide sequence ID" value="NZ_JAVRHL010000002.1"/>
</dbReference>
<dbReference type="Gene3D" id="2.170.150.70">
    <property type="match status" value="1"/>
</dbReference>
<feature type="domain" description="CENP-V/GFA" evidence="5">
    <location>
        <begin position="5"/>
        <end position="155"/>
    </location>
</feature>
<evidence type="ECO:0000256" key="1">
    <source>
        <dbReference type="ARBA" id="ARBA00005495"/>
    </source>
</evidence>
<dbReference type="PANTHER" id="PTHR33337:SF44">
    <property type="entry name" value="DUF636 DOMAIN PROTEIN (AFU_ORTHOLOGUE AFUA_1G09754)"/>
    <property type="match status" value="1"/>
</dbReference>
<dbReference type="SUPFAM" id="SSF51316">
    <property type="entry name" value="Mss4-like"/>
    <property type="match status" value="1"/>
</dbReference>
<dbReference type="EMBL" id="JAVRHL010000002">
    <property type="protein sequence ID" value="MDT0682739.1"/>
    <property type="molecule type" value="Genomic_DNA"/>
</dbReference>
<comment type="similarity">
    <text evidence="1">Belongs to the Gfa family.</text>
</comment>
<dbReference type="InterPro" id="IPR011057">
    <property type="entry name" value="Mss4-like_sf"/>
</dbReference>
<dbReference type="Pfam" id="PF04828">
    <property type="entry name" value="GFA"/>
    <property type="match status" value="1"/>
</dbReference>